<dbReference type="EMBL" id="JAYFUM010000023">
    <property type="protein sequence ID" value="MEA5141108.1"/>
    <property type="molecule type" value="Genomic_DNA"/>
</dbReference>
<evidence type="ECO:0000259" key="2">
    <source>
        <dbReference type="PROSITE" id="PS50110"/>
    </source>
</evidence>
<dbReference type="SMART" id="SM00448">
    <property type="entry name" value="REC"/>
    <property type="match status" value="1"/>
</dbReference>
<dbReference type="Gene3D" id="2.40.50.1020">
    <property type="entry name" value="LytTr DNA-binding domain"/>
    <property type="match status" value="1"/>
</dbReference>
<dbReference type="PANTHER" id="PTHR37299">
    <property type="entry name" value="TRANSCRIPTIONAL REGULATOR-RELATED"/>
    <property type="match status" value="1"/>
</dbReference>
<dbReference type="RefSeq" id="WP_323298261.1">
    <property type="nucleotide sequence ID" value="NZ_JAYFUM010000023.1"/>
</dbReference>
<proteinExistence type="predicted"/>
<dbReference type="PROSITE" id="PS50930">
    <property type="entry name" value="HTH_LYTTR"/>
    <property type="match status" value="1"/>
</dbReference>
<sequence length="227" mass="26408">MIRAIALDDEEPALEIIDFFCGQIEGIELLKVFTKSAEARLFLEEHPVDLIFLDINMPAISGVDFFKNIPQEIMVIFTTAFSEYAVEGFELNAVDYLLKPFTLQRFKQAAQKAIDLQHFHLQNQQTYLYFRIDYGLVKVQITDIIYIESLDNYLKIHLLHQKSLVVRMTMKAILEKLPNDEFIRVHRSFIVALKYIKSVRNKVIAIADENLALGSSYEENFYKIYGK</sequence>
<keyword evidence="5" id="KW-1185">Reference proteome</keyword>
<evidence type="ECO:0000313" key="5">
    <source>
        <dbReference type="Proteomes" id="UP001302949"/>
    </source>
</evidence>
<feature type="modified residue" description="4-aspartylphosphate" evidence="1">
    <location>
        <position position="54"/>
    </location>
</feature>
<dbReference type="Proteomes" id="UP001302949">
    <property type="component" value="Unassembled WGS sequence"/>
</dbReference>
<accession>A0ABU5QE28</accession>
<dbReference type="GO" id="GO:0003677">
    <property type="term" value="F:DNA binding"/>
    <property type="evidence" value="ECO:0007669"/>
    <property type="project" value="UniProtKB-KW"/>
</dbReference>
<name>A0ABU5QE28_9BACT</name>
<dbReference type="SMART" id="SM00850">
    <property type="entry name" value="LytTR"/>
    <property type="match status" value="1"/>
</dbReference>
<keyword evidence="4" id="KW-0238">DNA-binding</keyword>
<dbReference type="InterPro" id="IPR001789">
    <property type="entry name" value="Sig_transdc_resp-reg_receiver"/>
</dbReference>
<dbReference type="InterPro" id="IPR011006">
    <property type="entry name" value="CheY-like_superfamily"/>
</dbReference>
<dbReference type="PROSITE" id="PS50110">
    <property type="entry name" value="RESPONSE_REGULATORY"/>
    <property type="match status" value="1"/>
</dbReference>
<organism evidence="4 5">
    <name type="scientific">Arcicella rigui</name>
    <dbReference type="NCBI Taxonomy" id="797020"/>
    <lineage>
        <taxon>Bacteria</taxon>
        <taxon>Pseudomonadati</taxon>
        <taxon>Bacteroidota</taxon>
        <taxon>Cytophagia</taxon>
        <taxon>Cytophagales</taxon>
        <taxon>Flectobacillaceae</taxon>
        <taxon>Arcicella</taxon>
    </lineage>
</organism>
<dbReference type="InterPro" id="IPR046947">
    <property type="entry name" value="LytR-like"/>
</dbReference>
<feature type="domain" description="Response regulatory" evidence="2">
    <location>
        <begin position="3"/>
        <end position="114"/>
    </location>
</feature>
<evidence type="ECO:0000313" key="4">
    <source>
        <dbReference type="EMBL" id="MEA5141108.1"/>
    </source>
</evidence>
<evidence type="ECO:0000256" key="1">
    <source>
        <dbReference type="PROSITE-ProRule" id="PRU00169"/>
    </source>
</evidence>
<comment type="caution">
    <text evidence="4">The sequence shown here is derived from an EMBL/GenBank/DDBJ whole genome shotgun (WGS) entry which is preliminary data.</text>
</comment>
<dbReference type="Pfam" id="PF04397">
    <property type="entry name" value="LytTR"/>
    <property type="match status" value="1"/>
</dbReference>
<feature type="domain" description="HTH LytTR-type" evidence="3">
    <location>
        <begin position="128"/>
        <end position="200"/>
    </location>
</feature>
<gene>
    <name evidence="4" type="ORF">VB248_18290</name>
</gene>
<dbReference type="PANTHER" id="PTHR37299:SF1">
    <property type="entry name" value="STAGE 0 SPORULATION PROTEIN A HOMOLOG"/>
    <property type="match status" value="1"/>
</dbReference>
<reference evidence="4 5" key="1">
    <citation type="submission" date="2023-12" db="EMBL/GenBank/DDBJ databases">
        <title>Novel species of the genus Arcicella isolated from rivers.</title>
        <authorList>
            <person name="Lu H."/>
        </authorList>
    </citation>
    <scope>NUCLEOTIDE SEQUENCE [LARGE SCALE GENOMIC DNA]</scope>
    <source>
        <strain evidence="4 5">KCTC 23307</strain>
    </source>
</reference>
<dbReference type="Pfam" id="PF00072">
    <property type="entry name" value="Response_reg"/>
    <property type="match status" value="1"/>
</dbReference>
<protein>
    <submittedName>
        <fullName evidence="4">LytTR family DNA-binding domain-containing protein</fullName>
    </submittedName>
</protein>
<dbReference type="InterPro" id="IPR007492">
    <property type="entry name" value="LytTR_DNA-bd_dom"/>
</dbReference>
<evidence type="ECO:0000259" key="3">
    <source>
        <dbReference type="PROSITE" id="PS50930"/>
    </source>
</evidence>
<keyword evidence="1" id="KW-0597">Phosphoprotein</keyword>
<dbReference type="SUPFAM" id="SSF52172">
    <property type="entry name" value="CheY-like"/>
    <property type="match status" value="1"/>
</dbReference>
<dbReference type="Gene3D" id="3.40.50.2300">
    <property type="match status" value="1"/>
</dbReference>